<reference evidence="2 3" key="1">
    <citation type="submission" date="2019-03" db="EMBL/GenBank/DDBJ databases">
        <title>Genomic Encyclopedia of Type Strains, Phase III (KMG-III): the genomes of soil and plant-associated and newly described type strains.</title>
        <authorList>
            <person name="Whitman W."/>
        </authorList>
    </citation>
    <scope>NUCLEOTIDE SEQUENCE [LARGE SCALE GENOMIC DNA]</scope>
    <source>
        <strain evidence="2 3">CECT 8301</strain>
    </source>
</reference>
<name>A0A4R8MES0_9FLAO</name>
<dbReference type="InterPro" id="IPR011652">
    <property type="entry name" value="MORN_2"/>
</dbReference>
<keyword evidence="1" id="KW-0732">Signal</keyword>
<gene>
    <name evidence="2" type="ORF">DFQ06_1322</name>
</gene>
<protein>
    <submittedName>
        <fullName evidence="2">MORN repeat protein</fullName>
    </submittedName>
</protein>
<keyword evidence="3" id="KW-1185">Reference proteome</keyword>
<accession>A0A4R8MES0</accession>
<sequence>MRMKTQLTYILAFIVMVTASCNGQSTKEDKIIGNWELIDNSQKIIIYFQKDGTVDFDQNGQQFKANYKFSSEKTLLLGSTLYNILTLSNNDLVIETTGFMPNKFHYQKTDKTIKSIKEYETVSETYPNEQKKQEGKLHNGFMDGKWLEWYENGQLKSRRYFKDANPIGLWDFWYESGQKKEEKEFDSQSQLLNLKRWDENGNIKQEIKN</sequence>
<proteinExistence type="predicted"/>
<dbReference type="Gene3D" id="3.90.930.1">
    <property type="match status" value="1"/>
</dbReference>
<dbReference type="PROSITE" id="PS51257">
    <property type="entry name" value="PROKAR_LIPOPROTEIN"/>
    <property type="match status" value="1"/>
</dbReference>
<organism evidence="2 3">
    <name type="scientific">Algibacter lectus</name>
    <dbReference type="NCBI Taxonomy" id="221126"/>
    <lineage>
        <taxon>Bacteria</taxon>
        <taxon>Pseudomonadati</taxon>
        <taxon>Bacteroidota</taxon>
        <taxon>Flavobacteriia</taxon>
        <taxon>Flavobacteriales</taxon>
        <taxon>Flavobacteriaceae</taxon>
        <taxon>Algibacter</taxon>
    </lineage>
</organism>
<dbReference type="EMBL" id="SORL01000007">
    <property type="protein sequence ID" value="TDY64413.1"/>
    <property type="molecule type" value="Genomic_DNA"/>
</dbReference>
<evidence type="ECO:0000256" key="1">
    <source>
        <dbReference type="SAM" id="SignalP"/>
    </source>
</evidence>
<feature type="chain" id="PRO_5020391291" evidence="1">
    <location>
        <begin position="20"/>
        <end position="209"/>
    </location>
</feature>
<dbReference type="AlphaFoldDB" id="A0A4R8MES0"/>
<dbReference type="SUPFAM" id="SSF82185">
    <property type="entry name" value="Histone H3 K4-specific methyltransferase SET7/9 N-terminal domain"/>
    <property type="match status" value="1"/>
</dbReference>
<evidence type="ECO:0000313" key="3">
    <source>
        <dbReference type="Proteomes" id="UP000294824"/>
    </source>
</evidence>
<feature type="signal peptide" evidence="1">
    <location>
        <begin position="1"/>
        <end position="19"/>
    </location>
</feature>
<evidence type="ECO:0000313" key="2">
    <source>
        <dbReference type="EMBL" id="TDY64413.1"/>
    </source>
</evidence>
<comment type="caution">
    <text evidence="2">The sequence shown here is derived from an EMBL/GenBank/DDBJ whole genome shotgun (WGS) entry which is preliminary data.</text>
</comment>
<dbReference type="Proteomes" id="UP000294824">
    <property type="component" value="Unassembled WGS sequence"/>
</dbReference>
<dbReference type="Pfam" id="PF07661">
    <property type="entry name" value="MORN_2"/>
    <property type="match status" value="2"/>
</dbReference>